<keyword evidence="6 11" id="KW-0798">TonB box</keyword>
<dbReference type="Proteomes" id="UP000831113">
    <property type="component" value="Chromosome"/>
</dbReference>
<evidence type="ECO:0000256" key="1">
    <source>
        <dbReference type="ARBA" id="ARBA00004571"/>
    </source>
</evidence>
<evidence type="ECO:0000256" key="11">
    <source>
        <dbReference type="RuleBase" id="RU003357"/>
    </source>
</evidence>
<dbReference type="RefSeq" id="WP_243796963.1">
    <property type="nucleotide sequence ID" value="NZ_CP094669.1"/>
</dbReference>
<dbReference type="InterPro" id="IPR012910">
    <property type="entry name" value="Plug_dom"/>
</dbReference>
<evidence type="ECO:0000259" key="14">
    <source>
        <dbReference type="Pfam" id="PF07715"/>
    </source>
</evidence>
<evidence type="ECO:0000256" key="4">
    <source>
        <dbReference type="ARBA" id="ARBA00022692"/>
    </source>
</evidence>
<comment type="similarity">
    <text evidence="10 11">Belongs to the TonB-dependent receptor family.</text>
</comment>
<proteinExistence type="inferred from homology"/>
<gene>
    <name evidence="15" type="ORF">MTX78_17465</name>
</gene>
<dbReference type="Pfam" id="PF13715">
    <property type="entry name" value="CarbopepD_reg_2"/>
    <property type="match status" value="1"/>
</dbReference>
<protein>
    <submittedName>
        <fullName evidence="15">SusC/RagA family TonB-linked outer membrane protein</fullName>
    </submittedName>
</protein>
<dbReference type="InterPro" id="IPR008969">
    <property type="entry name" value="CarboxyPept-like_regulatory"/>
</dbReference>
<dbReference type="Pfam" id="PF07715">
    <property type="entry name" value="Plug"/>
    <property type="match status" value="1"/>
</dbReference>
<feature type="chain" id="PRO_5045346131" evidence="12">
    <location>
        <begin position="20"/>
        <end position="1081"/>
    </location>
</feature>
<dbReference type="InterPro" id="IPR036942">
    <property type="entry name" value="Beta-barrel_TonB_sf"/>
</dbReference>
<dbReference type="Gene3D" id="2.40.170.20">
    <property type="entry name" value="TonB-dependent receptor, beta-barrel domain"/>
    <property type="match status" value="1"/>
</dbReference>
<keyword evidence="16" id="KW-1185">Reference proteome</keyword>
<reference evidence="15 16" key="1">
    <citation type="submission" date="2022-03" db="EMBL/GenBank/DDBJ databases">
        <title>Hymenobactersp. isolated from the air.</title>
        <authorList>
            <person name="Won M."/>
            <person name="Kwon S.-W."/>
        </authorList>
    </citation>
    <scope>NUCLEOTIDE SEQUENCE [LARGE SCALE GENOMIC DNA]</scope>
    <source>
        <strain evidence="15 16">KACC 21982</strain>
    </source>
</reference>
<keyword evidence="5 12" id="KW-0732">Signal</keyword>
<evidence type="ECO:0000256" key="6">
    <source>
        <dbReference type="ARBA" id="ARBA00023077"/>
    </source>
</evidence>
<dbReference type="PROSITE" id="PS52016">
    <property type="entry name" value="TONB_DEPENDENT_REC_3"/>
    <property type="match status" value="1"/>
</dbReference>
<keyword evidence="4 10" id="KW-0812">Transmembrane</keyword>
<dbReference type="PANTHER" id="PTHR30069">
    <property type="entry name" value="TONB-DEPENDENT OUTER MEMBRANE RECEPTOR"/>
    <property type="match status" value="1"/>
</dbReference>
<dbReference type="InterPro" id="IPR023997">
    <property type="entry name" value="TonB-dep_OMP_SusC/RagA_CS"/>
</dbReference>
<dbReference type="Gene3D" id="2.60.40.1120">
    <property type="entry name" value="Carboxypeptidase-like, regulatory domain"/>
    <property type="match status" value="1"/>
</dbReference>
<dbReference type="Pfam" id="PF00593">
    <property type="entry name" value="TonB_dep_Rec_b-barrel"/>
    <property type="match status" value="1"/>
</dbReference>
<comment type="subcellular location">
    <subcellularLocation>
        <location evidence="1 10">Cell outer membrane</location>
        <topology evidence="1 10">Multi-pass membrane protein</topology>
    </subcellularLocation>
</comment>
<evidence type="ECO:0000256" key="7">
    <source>
        <dbReference type="ARBA" id="ARBA00023136"/>
    </source>
</evidence>
<keyword evidence="7 10" id="KW-0472">Membrane</keyword>
<dbReference type="Gene3D" id="2.170.130.10">
    <property type="entry name" value="TonB-dependent receptor, plug domain"/>
    <property type="match status" value="1"/>
</dbReference>
<evidence type="ECO:0000259" key="13">
    <source>
        <dbReference type="Pfam" id="PF00593"/>
    </source>
</evidence>
<dbReference type="InterPro" id="IPR039426">
    <property type="entry name" value="TonB-dep_rcpt-like"/>
</dbReference>
<evidence type="ECO:0000256" key="12">
    <source>
        <dbReference type="SAM" id="SignalP"/>
    </source>
</evidence>
<evidence type="ECO:0000256" key="9">
    <source>
        <dbReference type="ARBA" id="ARBA00023237"/>
    </source>
</evidence>
<evidence type="ECO:0000256" key="2">
    <source>
        <dbReference type="ARBA" id="ARBA00022448"/>
    </source>
</evidence>
<organism evidence="15 16">
    <name type="scientific">Hymenobacter tibetensis</name>
    <dbReference type="NCBI Taxonomy" id="497967"/>
    <lineage>
        <taxon>Bacteria</taxon>
        <taxon>Pseudomonadati</taxon>
        <taxon>Bacteroidota</taxon>
        <taxon>Cytophagia</taxon>
        <taxon>Cytophagales</taxon>
        <taxon>Hymenobacteraceae</taxon>
        <taxon>Hymenobacter</taxon>
    </lineage>
</organism>
<keyword evidence="3 10" id="KW-1134">Transmembrane beta strand</keyword>
<feature type="domain" description="TonB-dependent receptor-like beta-barrel" evidence="13">
    <location>
        <begin position="451"/>
        <end position="873"/>
    </location>
</feature>
<dbReference type="NCBIfam" id="TIGR04057">
    <property type="entry name" value="SusC_RagA_signa"/>
    <property type="match status" value="1"/>
</dbReference>
<evidence type="ECO:0000313" key="15">
    <source>
        <dbReference type="EMBL" id="UOG73897.1"/>
    </source>
</evidence>
<dbReference type="SUPFAM" id="SSF49464">
    <property type="entry name" value="Carboxypeptidase regulatory domain-like"/>
    <property type="match status" value="1"/>
</dbReference>
<accession>A0ABY4CV31</accession>
<evidence type="ECO:0000313" key="16">
    <source>
        <dbReference type="Proteomes" id="UP000831113"/>
    </source>
</evidence>
<evidence type="ECO:0000256" key="5">
    <source>
        <dbReference type="ARBA" id="ARBA00022729"/>
    </source>
</evidence>
<keyword evidence="9 10" id="KW-0998">Cell outer membrane</keyword>
<dbReference type="InterPro" id="IPR037066">
    <property type="entry name" value="Plug_dom_sf"/>
</dbReference>
<evidence type="ECO:0000256" key="3">
    <source>
        <dbReference type="ARBA" id="ARBA00022452"/>
    </source>
</evidence>
<feature type="signal peptide" evidence="12">
    <location>
        <begin position="1"/>
        <end position="19"/>
    </location>
</feature>
<dbReference type="InterPro" id="IPR000531">
    <property type="entry name" value="Beta-barrel_TonB"/>
</dbReference>
<evidence type="ECO:0000256" key="10">
    <source>
        <dbReference type="PROSITE-ProRule" id="PRU01360"/>
    </source>
</evidence>
<dbReference type="InterPro" id="IPR023996">
    <property type="entry name" value="TonB-dep_OMP_SusC/RagA"/>
</dbReference>
<dbReference type="NCBIfam" id="TIGR04056">
    <property type="entry name" value="OMP_RagA_SusC"/>
    <property type="match status" value="1"/>
</dbReference>
<sequence length="1081" mass="116025">MRKLLLSALLVSPVLVQQAAAQNRNITGRVTDTATGQGLPGVTVLVKGTSIGASTSADGSYSLSVPATATTLTYSFIGYTSVERPIGTASSIDVGMGTDAKQLSEVVVTALGVERTRNSLAYSATQVEGQSITVARNPNPINGLSGKVAGVNIRQSNTLGGSTNVTIRGTKSLFNSNQPLYVIDGVPISNSNTNTAGQQTGGGGYDYGNAASDLNPDDIATTTILKGAAATALYGERASNGVILITTKKGRKGLGVTINAGITGGRIDKSTFIKYQKEYGGGYYPTFTRTRDFDGDGVIDPLVRLTHDASFGPRFDPSLQVYQWTAFTPGNPNFGKATPWVAAENDPSKFFKTASTLNNSITIDGGNDNGYFKLGYNSVRDKGILPNSEVNKNIVNFAGSLNLTPRLTTSASVNFSQVKGQGRYATGYSGAYSENLMTNFRQWWQTNVDIKELEDAYNYQQLNATWNLSSPTAGATGQYWNNPYFSRNQSYETDSRYRTFGNVAATYKFADWFNVLGRVTLDSYDEFQEERYAVTSVGVPGYSRYNRVGREANFDLIGNFSANITEGVSFKGLAGANIRRESFGFVRSTTNGGLVVPGLYSLSNSLEPITPPAPGIDEVETKRGVDGIFASGTFGYRDMLFLDLTARRDKSTTLPNKNNAFIYPSVATGFVFSELLKDVSWLSYGKARVNYAEVGQGATPQSVFDVYDKPTAFGSIPLFSVAGTKNNEELKPERTKSGEAGVEMAFLQSRLGFDVTVYQQNTVDQIIPVNVSRASGYNSRYVNSGEVRNRGIELTAFASPFRSDNFTWTINANWTRNRNEVLSLYEGVPSIQIASYQGGVSSNATVGKPFGMLRGTNYTYLNGQRLVGTNGRYVESATANEEIGNPNPDWTGGVANTFNYKGISLYFLVDIRHGGDVFSLDRAYGLDTGLPDETAGLNELGNPSRDPISQGGGVLLSGVQADGSPNTVRADNSGIVDGEFTGATAYGTTFNPAAAFVYDASFVKLREVAITYSLPKILLSKINGVKGVDLSLVGRNLWIINKNLPDADPEDALSVGNAGQGYSTGAYPAVRTIGANIRLSF</sequence>
<feature type="domain" description="TonB-dependent receptor plug" evidence="14">
    <location>
        <begin position="119"/>
        <end position="242"/>
    </location>
</feature>
<keyword evidence="8" id="KW-0675">Receptor</keyword>
<keyword evidence="2 10" id="KW-0813">Transport</keyword>
<dbReference type="SUPFAM" id="SSF56935">
    <property type="entry name" value="Porins"/>
    <property type="match status" value="1"/>
</dbReference>
<evidence type="ECO:0000256" key="8">
    <source>
        <dbReference type="ARBA" id="ARBA00023170"/>
    </source>
</evidence>
<name>A0ABY4CV31_9BACT</name>
<dbReference type="EMBL" id="CP094669">
    <property type="protein sequence ID" value="UOG73897.1"/>
    <property type="molecule type" value="Genomic_DNA"/>
</dbReference>
<dbReference type="PANTHER" id="PTHR30069:SF29">
    <property type="entry name" value="HEMOGLOBIN AND HEMOGLOBIN-HAPTOGLOBIN-BINDING PROTEIN 1-RELATED"/>
    <property type="match status" value="1"/>
</dbReference>